<gene>
    <name evidence="1" type="ORF">ACFP7A_03890</name>
</gene>
<protein>
    <submittedName>
        <fullName evidence="1">Uncharacterized protein</fullName>
    </submittedName>
</protein>
<comment type="caution">
    <text evidence="1">The sequence shown here is derived from an EMBL/GenBank/DDBJ whole genome shotgun (WGS) entry which is preliminary data.</text>
</comment>
<accession>A0ABW1WDJ5</accession>
<dbReference type="EMBL" id="JBHSTQ010000003">
    <property type="protein sequence ID" value="MFC6385736.1"/>
    <property type="molecule type" value="Genomic_DNA"/>
</dbReference>
<name>A0ABW1WDJ5_9BACL</name>
<evidence type="ECO:0000313" key="2">
    <source>
        <dbReference type="Proteomes" id="UP001596267"/>
    </source>
</evidence>
<evidence type="ECO:0000313" key="1">
    <source>
        <dbReference type="EMBL" id="MFC6385736.1"/>
    </source>
</evidence>
<reference evidence="2" key="1">
    <citation type="journal article" date="2019" name="Int. J. Syst. Evol. Microbiol.">
        <title>The Global Catalogue of Microorganisms (GCM) 10K type strain sequencing project: providing services to taxonomists for standard genome sequencing and annotation.</title>
        <authorList>
            <consortium name="The Broad Institute Genomics Platform"/>
            <consortium name="The Broad Institute Genome Sequencing Center for Infectious Disease"/>
            <person name="Wu L."/>
            <person name="Ma J."/>
        </authorList>
    </citation>
    <scope>NUCLEOTIDE SEQUENCE [LARGE SCALE GENOMIC DNA]</scope>
    <source>
        <strain evidence="2">CCUG 42001</strain>
    </source>
</reference>
<proteinExistence type="predicted"/>
<dbReference type="Proteomes" id="UP001596267">
    <property type="component" value="Unassembled WGS sequence"/>
</dbReference>
<sequence>MTKNKKIVFVVLILALAGVLISRYLLSDESYKTFRRNTKSNTAQMITLRSGNTYTVDNKRFKPGYYDIKATSGHVTVGIIHLKKGDRIVNRLYTMNNKVQVSGKGAALLTPSKFKKIIVQNKRFELLNETGNFRAGQEIESGTYKLSVENNKNTPFELFVQVVDAKTFQEKNSDDIKKNRDTFEFKLKKGEDLQLTNFSKKDTDLVIELIKMK</sequence>
<organism evidence="1 2">
    <name type="scientific">Sporolactobacillus kofuensis</name>
    <dbReference type="NCBI Taxonomy" id="269672"/>
    <lineage>
        <taxon>Bacteria</taxon>
        <taxon>Bacillati</taxon>
        <taxon>Bacillota</taxon>
        <taxon>Bacilli</taxon>
        <taxon>Bacillales</taxon>
        <taxon>Sporolactobacillaceae</taxon>
        <taxon>Sporolactobacillus</taxon>
    </lineage>
</organism>
<dbReference type="RefSeq" id="WP_253052732.1">
    <property type="nucleotide sequence ID" value="NZ_JAMXWN010000002.1"/>
</dbReference>
<keyword evidence="2" id="KW-1185">Reference proteome</keyword>